<dbReference type="VEuPathDB" id="FungiDB:VP01_100g20"/>
<dbReference type="AlphaFoldDB" id="A0A0L6VVC2"/>
<dbReference type="OrthoDB" id="2515032at2759"/>
<name>A0A0L6VVC2_9BASI</name>
<dbReference type="Proteomes" id="UP000037035">
    <property type="component" value="Unassembled WGS sequence"/>
</dbReference>
<organism evidence="1 2">
    <name type="scientific">Puccinia sorghi</name>
    <dbReference type="NCBI Taxonomy" id="27349"/>
    <lineage>
        <taxon>Eukaryota</taxon>
        <taxon>Fungi</taxon>
        <taxon>Dikarya</taxon>
        <taxon>Basidiomycota</taxon>
        <taxon>Pucciniomycotina</taxon>
        <taxon>Pucciniomycetes</taxon>
        <taxon>Pucciniales</taxon>
        <taxon>Pucciniaceae</taxon>
        <taxon>Puccinia</taxon>
    </lineage>
</organism>
<reference evidence="1 2" key="1">
    <citation type="submission" date="2015-08" db="EMBL/GenBank/DDBJ databases">
        <title>Next Generation Sequencing and Analysis of the Genome of Puccinia sorghi L Schw, the Causal Agent of Maize Common Rust.</title>
        <authorList>
            <person name="Rochi L."/>
            <person name="Burguener G."/>
            <person name="Darino M."/>
            <person name="Turjanski A."/>
            <person name="Kreff E."/>
            <person name="Dieguez M.J."/>
            <person name="Sacco F."/>
        </authorList>
    </citation>
    <scope>NUCLEOTIDE SEQUENCE [LARGE SCALE GENOMIC DNA]</scope>
    <source>
        <strain evidence="1 2">RO10H11247</strain>
    </source>
</reference>
<keyword evidence="2" id="KW-1185">Reference proteome</keyword>
<evidence type="ECO:0000313" key="2">
    <source>
        <dbReference type="Proteomes" id="UP000037035"/>
    </source>
</evidence>
<sequence>MLSIVGNIYQSLTERRSIHRVGPDLYFKNSLASPIMIDFLPSTYYVTQFIVVLKQATQITPSVIVDPATQIFFTGNLAISNSHHHPQIEIPSGDWLLHNGGLQEDVEHEVRRALVSGTVYVVEVCWNYESRTESYVKVVDCCVGKKVKIQLVTWHRSVVNQIGMLKRGDRIHIQGWIPSGIGQKEGIIVIKDSQIATPRVHPDVLGTLYGVSQTFRRLNWLFLKRTHNHPITMIRSSKRFYINVEMPNFQGNLAKTSEKHFV</sequence>
<evidence type="ECO:0000313" key="1">
    <source>
        <dbReference type="EMBL" id="KNZ64626.1"/>
    </source>
</evidence>
<dbReference type="EMBL" id="LAVV01000111">
    <property type="protein sequence ID" value="KNZ64626.1"/>
    <property type="molecule type" value="Genomic_DNA"/>
</dbReference>
<protein>
    <submittedName>
        <fullName evidence="1">Uncharacterized protein</fullName>
    </submittedName>
</protein>
<proteinExistence type="predicted"/>
<comment type="caution">
    <text evidence="1">The sequence shown here is derived from an EMBL/GenBank/DDBJ whole genome shotgun (WGS) entry which is preliminary data.</text>
</comment>
<accession>A0A0L6VVC2</accession>
<gene>
    <name evidence="1" type="ORF">VP01_100g20</name>
</gene>